<dbReference type="EMBL" id="JARJCN010000025">
    <property type="protein sequence ID" value="KAJ7088792.1"/>
    <property type="molecule type" value="Genomic_DNA"/>
</dbReference>
<dbReference type="AlphaFoldDB" id="A0AAD6U6G0"/>
<keyword evidence="3" id="KW-1185">Reference proteome</keyword>
<reference evidence="2" key="1">
    <citation type="submission" date="2023-03" db="EMBL/GenBank/DDBJ databases">
        <title>Massive genome expansion in bonnet fungi (Mycena s.s.) driven by repeated elements and novel gene families across ecological guilds.</title>
        <authorList>
            <consortium name="Lawrence Berkeley National Laboratory"/>
            <person name="Harder C.B."/>
            <person name="Miyauchi S."/>
            <person name="Viragh M."/>
            <person name="Kuo A."/>
            <person name="Thoen E."/>
            <person name="Andreopoulos B."/>
            <person name="Lu D."/>
            <person name="Skrede I."/>
            <person name="Drula E."/>
            <person name="Henrissat B."/>
            <person name="Morin E."/>
            <person name="Kohler A."/>
            <person name="Barry K."/>
            <person name="LaButti K."/>
            <person name="Morin E."/>
            <person name="Salamov A."/>
            <person name="Lipzen A."/>
            <person name="Mereny Z."/>
            <person name="Hegedus B."/>
            <person name="Baldrian P."/>
            <person name="Stursova M."/>
            <person name="Weitz H."/>
            <person name="Taylor A."/>
            <person name="Grigoriev I.V."/>
            <person name="Nagy L.G."/>
            <person name="Martin F."/>
            <person name="Kauserud H."/>
        </authorList>
    </citation>
    <scope>NUCLEOTIDE SEQUENCE</scope>
    <source>
        <strain evidence="2">CBHHK173m</strain>
    </source>
</reference>
<feature type="region of interest" description="Disordered" evidence="1">
    <location>
        <begin position="160"/>
        <end position="185"/>
    </location>
</feature>
<evidence type="ECO:0000313" key="2">
    <source>
        <dbReference type="EMBL" id="KAJ7088792.1"/>
    </source>
</evidence>
<evidence type="ECO:0000313" key="3">
    <source>
        <dbReference type="Proteomes" id="UP001222325"/>
    </source>
</evidence>
<dbReference type="Proteomes" id="UP001222325">
    <property type="component" value="Unassembled WGS sequence"/>
</dbReference>
<proteinExistence type="predicted"/>
<sequence>MYPAPPTKTPEPRVRLRSAAASAFSASSPLGVSSRSHLCATPMSALLARSSPAASKPSLPLGASPRRRVRHLRAAPDVCACAACSDPPAAAQTSRERRARLPAARRKLTAVRATAHPSAVTPPAHVAQAQGAGGRLHHDRARATCWTLWSMAAPPLDPMSAGGARHITHPARRSPPGGNTDVELP</sequence>
<evidence type="ECO:0000256" key="1">
    <source>
        <dbReference type="SAM" id="MobiDB-lite"/>
    </source>
</evidence>
<comment type="caution">
    <text evidence="2">The sequence shown here is derived from an EMBL/GenBank/DDBJ whole genome shotgun (WGS) entry which is preliminary data.</text>
</comment>
<organism evidence="2 3">
    <name type="scientific">Mycena belliarum</name>
    <dbReference type="NCBI Taxonomy" id="1033014"/>
    <lineage>
        <taxon>Eukaryota</taxon>
        <taxon>Fungi</taxon>
        <taxon>Dikarya</taxon>
        <taxon>Basidiomycota</taxon>
        <taxon>Agaricomycotina</taxon>
        <taxon>Agaricomycetes</taxon>
        <taxon>Agaricomycetidae</taxon>
        <taxon>Agaricales</taxon>
        <taxon>Marasmiineae</taxon>
        <taxon>Mycenaceae</taxon>
        <taxon>Mycena</taxon>
    </lineage>
</organism>
<accession>A0AAD6U6G0</accession>
<gene>
    <name evidence="2" type="ORF">B0H15DRAFT_840798</name>
</gene>
<name>A0AAD6U6G0_9AGAR</name>
<protein>
    <submittedName>
        <fullName evidence="2">Uncharacterized protein</fullName>
    </submittedName>
</protein>